<dbReference type="STRING" id="1713.GCA_000718325_01864"/>
<dbReference type="Pfam" id="PF03009">
    <property type="entry name" value="GDPD"/>
    <property type="match status" value="1"/>
</dbReference>
<dbReference type="GO" id="GO:0008081">
    <property type="term" value="F:phosphoric diester hydrolase activity"/>
    <property type="evidence" value="ECO:0007669"/>
    <property type="project" value="InterPro"/>
</dbReference>
<dbReference type="InterPro" id="IPR030395">
    <property type="entry name" value="GP_PDE_dom"/>
</dbReference>
<gene>
    <name evidence="2" type="ORF">EQW73_13290</name>
    <name evidence="3" type="ORF">EQW78_07290</name>
</gene>
<evidence type="ECO:0000313" key="4">
    <source>
        <dbReference type="Proteomes" id="UP000289805"/>
    </source>
</evidence>
<dbReference type="Gene3D" id="3.20.20.190">
    <property type="entry name" value="Phosphatidylinositol (PI) phosphodiesterase"/>
    <property type="match status" value="1"/>
</dbReference>
<dbReference type="PANTHER" id="PTHR43805">
    <property type="entry name" value="GLYCEROPHOSPHORYL DIESTER PHOSPHODIESTERASE"/>
    <property type="match status" value="1"/>
</dbReference>
<dbReference type="RefSeq" id="WP_051702953.1">
    <property type="nucleotide sequence ID" value="NZ_JOFV01000007.1"/>
</dbReference>
<reference evidence="4 5" key="1">
    <citation type="submission" date="2019-01" db="EMBL/GenBank/DDBJ databases">
        <title>Oerskovia turbata Genome sequencing and assembly.</title>
        <authorList>
            <person name="Dou T."/>
        </authorList>
    </citation>
    <scope>NUCLEOTIDE SEQUENCE [LARGE SCALE GENOMIC DNA]</scope>
    <source>
        <strain evidence="3 4">JCM12123</strain>
        <strain evidence="2 5">JCM3160</strain>
    </source>
</reference>
<evidence type="ECO:0000313" key="2">
    <source>
        <dbReference type="EMBL" id="RXR24806.1"/>
    </source>
</evidence>
<keyword evidence="5" id="KW-1185">Reference proteome</keyword>
<dbReference type="OrthoDB" id="5241788at2"/>
<dbReference type="CDD" id="cd08561">
    <property type="entry name" value="GDPD_cytoplasmic_ScUgpQ2_like"/>
    <property type="match status" value="1"/>
</dbReference>
<dbReference type="Proteomes" id="UP000289805">
    <property type="component" value="Unassembled WGS sequence"/>
</dbReference>
<name>A0A4Q1KZ19_9CELL</name>
<dbReference type="GO" id="GO:0006629">
    <property type="term" value="P:lipid metabolic process"/>
    <property type="evidence" value="ECO:0007669"/>
    <property type="project" value="InterPro"/>
</dbReference>
<dbReference type="Proteomes" id="UP000290517">
    <property type="component" value="Unassembled WGS sequence"/>
</dbReference>
<dbReference type="PROSITE" id="PS51704">
    <property type="entry name" value="GP_PDE"/>
    <property type="match status" value="1"/>
</dbReference>
<protein>
    <submittedName>
        <fullName evidence="3">Glycerophosphodiester phosphodiesterase</fullName>
    </submittedName>
</protein>
<dbReference type="EMBL" id="SDJR01000008">
    <property type="protein sequence ID" value="RXR24806.1"/>
    <property type="molecule type" value="Genomic_DNA"/>
</dbReference>
<accession>A0A4Q1KZ19</accession>
<proteinExistence type="predicted"/>
<evidence type="ECO:0000259" key="1">
    <source>
        <dbReference type="PROSITE" id="PS51704"/>
    </source>
</evidence>
<feature type="domain" description="GP-PDE" evidence="1">
    <location>
        <begin position="25"/>
        <end position="267"/>
    </location>
</feature>
<sequence>MSRPEARGGRPGTWHHPYLDAPTGFVALAHRGFSRDGLENSLAAFAAARDLGFRYVETDAHATSDGVAVALHDASLDRTTDGTGLVANLPWETVRRARIGGVEPVPLLEDVLGAWPDLRVNVDVKADSAVGPVAAAIERTRAHERVCVTSFSRARRRRTVALLSRPVATSTGTSEVATFLLTARAGAPRGPFGAVASWALRGADCLQVPVAQGRVRVVDARTVAAAHAAGRQVHVWTVNDPVEMVRLLDLGVDGIVTDRADLLRDVLAARGRWG</sequence>
<organism evidence="3 4">
    <name type="scientific">Oerskovia turbata</name>
    <dbReference type="NCBI Taxonomy" id="1713"/>
    <lineage>
        <taxon>Bacteria</taxon>
        <taxon>Bacillati</taxon>
        <taxon>Actinomycetota</taxon>
        <taxon>Actinomycetes</taxon>
        <taxon>Micrococcales</taxon>
        <taxon>Cellulomonadaceae</taxon>
        <taxon>Oerskovia</taxon>
    </lineage>
</organism>
<comment type="caution">
    <text evidence="3">The sequence shown here is derived from an EMBL/GenBank/DDBJ whole genome shotgun (WGS) entry which is preliminary data.</text>
</comment>
<dbReference type="SUPFAM" id="SSF51695">
    <property type="entry name" value="PLC-like phosphodiesterases"/>
    <property type="match status" value="1"/>
</dbReference>
<dbReference type="EMBL" id="SDJQ01000009">
    <property type="protein sequence ID" value="RXR34990.1"/>
    <property type="molecule type" value="Genomic_DNA"/>
</dbReference>
<evidence type="ECO:0000313" key="5">
    <source>
        <dbReference type="Proteomes" id="UP000290517"/>
    </source>
</evidence>
<dbReference type="PANTHER" id="PTHR43805:SF1">
    <property type="entry name" value="GP-PDE DOMAIN-CONTAINING PROTEIN"/>
    <property type="match status" value="1"/>
</dbReference>
<dbReference type="InterPro" id="IPR017946">
    <property type="entry name" value="PLC-like_Pdiesterase_TIM-brl"/>
</dbReference>
<dbReference type="AlphaFoldDB" id="A0A4Q1KZ19"/>
<evidence type="ECO:0000313" key="3">
    <source>
        <dbReference type="EMBL" id="RXR34990.1"/>
    </source>
</evidence>